<dbReference type="Gene3D" id="2.60.20.10">
    <property type="entry name" value="Crystallins"/>
    <property type="match status" value="1"/>
</dbReference>
<dbReference type="Proteomes" id="UP000004705">
    <property type="component" value="Chromosome"/>
</dbReference>
<dbReference type="AlphaFoldDB" id="H8G8N5"/>
<organism evidence="1 2">
    <name type="scientific">Saccharomonospora azurea NA-128</name>
    <dbReference type="NCBI Taxonomy" id="882081"/>
    <lineage>
        <taxon>Bacteria</taxon>
        <taxon>Bacillati</taxon>
        <taxon>Actinomycetota</taxon>
        <taxon>Actinomycetes</taxon>
        <taxon>Pseudonocardiales</taxon>
        <taxon>Pseudonocardiaceae</taxon>
        <taxon>Saccharomonospora</taxon>
    </lineage>
</organism>
<protein>
    <submittedName>
        <fullName evidence="1">Uncharacterized protein</fullName>
    </submittedName>
</protein>
<accession>H8G8N5</accession>
<dbReference type="EMBL" id="CM001466">
    <property type="protein sequence ID" value="EHY88444.1"/>
    <property type="molecule type" value="Genomic_DNA"/>
</dbReference>
<evidence type="ECO:0000313" key="2">
    <source>
        <dbReference type="Proteomes" id="UP000004705"/>
    </source>
</evidence>
<evidence type="ECO:0000313" key="1">
    <source>
        <dbReference type="EMBL" id="EHY88444.1"/>
    </source>
</evidence>
<sequence length="113" mass="12450">MLHTRETELDSNAETAPALLMTWYEDANYGGDSASIYGDYGPCDSAGYRLQLYAYQWSDDLSSASGTWACDRARFHSSIDGSARAFNLPVPYLGDHLNDAVSFIEVWNDPGIA</sequence>
<gene>
    <name evidence="1" type="ORF">SacazDRAFT_01516</name>
</gene>
<reference evidence="1 2" key="1">
    <citation type="journal article" date="2012" name="Stand. Genomic Sci.">
        <title>Genome sequence of the soil bacterium Saccharomonospora azurea type strain (NA-128(T)).</title>
        <authorList>
            <person name="Klenk H.P."/>
            <person name="Held B."/>
            <person name="Lucas S."/>
            <person name="Lapidus A."/>
            <person name="Copeland A."/>
            <person name="Hammon N."/>
            <person name="Pitluck S."/>
            <person name="Goodwin L.A."/>
            <person name="Han C."/>
            <person name="Tapia R."/>
            <person name="Brambilla E.M."/>
            <person name="Potter G."/>
            <person name="Land M."/>
            <person name="Ivanova N."/>
            <person name="Rohde M."/>
            <person name="Goker M."/>
            <person name="Detter J.C."/>
            <person name="Kyrpides N.C."/>
            <person name="Woyke T."/>
        </authorList>
    </citation>
    <scope>NUCLEOTIDE SEQUENCE [LARGE SCALE GENOMIC DNA]</scope>
    <source>
        <strain evidence="1 2">NA-128</strain>
    </source>
</reference>
<name>H8G8N5_9PSEU</name>
<dbReference type="HOGENOM" id="CLU_2131715_0_0_11"/>
<keyword evidence="2" id="KW-1185">Reference proteome</keyword>
<proteinExistence type="predicted"/>